<dbReference type="GO" id="GO:0046512">
    <property type="term" value="P:sphingosine biosynthetic process"/>
    <property type="evidence" value="ECO:0007669"/>
    <property type="project" value="TreeGrafter"/>
</dbReference>
<name>A0A9P7KFG5_9AGAR</name>
<reference evidence="2" key="2">
    <citation type="submission" date="2021-10" db="EMBL/GenBank/DDBJ databases">
        <title>Phylogenomics reveals ancestral predisposition of the termite-cultivated fungus Termitomyces towards a domesticated lifestyle.</title>
        <authorList>
            <person name="Auxier B."/>
            <person name="Grum-Grzhimaylo A."/>
            <person name="Cardenas M.E."/>
            <person name="Lodge J.D."/>
            <person name="Laessoe T."/>
            <person name="Pedersen O."/>
            <person name="Smith M.E."/>
            <person name="Kuyper T.W."/>
            <person name="Franco-Molano E.A."/>
            <person name="Baroni T.J."/>
            <person name="Aanen D.K."/>
        </authorList>
    </citation>
    <scope>NUCLEOTIDE SEQUENCE</scope>
    <source>
        <strain evidence="2">AP01</strain>
        <tissue evidence="2">Mycelium</tissue>
    </source>
</reference>
<dbReference type="Pfam" id="PF00781">
    <property type="entry name" value="DAGK_cat"/>
    <property type="match status" value="1"/>
</dbReference>
<proteinExistence type="predicted"/>
<dbReference type="PANTHER" id="PTHR12358">
    <property type="entry name" value="SPHINGOSINE KINASE"/>
    <property type="match status" value="1"/>
</dbReference>
<dbReference type="PROSITE" id="PS50146">
    <property type="entry name" value="DAGK"/>
    <property type="match status" value="1"/>
</dbReference>
<evidence type="ECO:0000313" key="2">
    <source>
        <dbReference type="EMBL" id="KAG5645856.1"/>
    </source>
</evidence>
<dbReference type="EMBL" id="JABCKV010000031">
    <property type="protein sequence ID" value="KAG5645856.1"/>
    <property type="molecule type" value="Genomic_DNA"/>
</dbReference>
<dbReference type="GO" id="GO:0016020">
    <property type="term" value="C:membrane"/>
    <property type="evidence" value="ECO:0007669"/>
    <property type="project" value="TreeGrafter"/>
</dbReference>
<dbReference type="AlphaFoldDB" id="A0A9P7KFG5"/>
<evidence type="ECO:0000313" key="3">
    <source>
        <dbReference type="Proteomes" id="UP000775547"/>
    </source>
</evidence>
<keyword evidence="3" id="KW-1185">Reference proteome</keyword>
<dbReference type="InterPro" id="IPR017438">
    <property type="entry name" value="ATP-NAD_kinase_N"/>
</dbReference>
<evidence type="ECO:0000259" key="1">
    <source>
        <dbReference type="PROSITE" id="PS50146"/>
    </source>
</evidence>
<dbReference type="GO" id="GO:0005737">
    <property type="term" value="C:cytoplasm"/>
    <property type="evidence" value="ECO:0007669"/>
    <property type="project" value="TreeGrafter"/>
</dbReference>
<dbReference type="GO" id="GO:0001727">
    <property type="term" value="F:lipid kinase activity"/>
    <property type="evidence" value="ECO:0007669"/>
    <property type="project" value="TreeGrafter"/>
</dbReference>
<dbReference type="InterPro" id="IPR050187">
    <property type="entry name" value="Lipid_Phosphate_FormReg"/>
</dbReference>
<organism evidence="2 3">
    <name type="scientific">Asterophora parasitica</name>
    <dbReference type="NCBI Taxonomy" id="117018"/>
    <lineage>
        <taxon>Eukaryota</taxon>
        <taxon>Fungi</taxon>
        <taxon>Dikarya</taxon>
        <taxon>Basidiomycota</taxon>
        <taxon>Agaricomycotina</taxon>
        <taxon>Agaricomycetes</taxon>
        <taxon>Agaricomycetidae</taxon>
        <taxon>Agaricales</taxon>
        <taxon>Tricholomatineae</taxon>
        <taxon>Lyophyllaceae</taxon>
        <taxon>Asterophora</taxon>
    </lineage>
</organism>
<accession>A0A9P7KFG5</accession>
<dbReference type="InterPro" id="IPR016064">
    <property type="entry name" value="NAD/diacylglycerol_kinase_sf"/>
</dbReference>
<dbReference type="Proteomes" id="UP000775547">
    <property type="component" value="Unassembled WGS sequence"/>
</dbReference>
<comment type="caution">
    <text evidence="2">The sequence shown here is derived from an EMBL/GenBank/DDBJ whole genome shotgun (WGS) entry which is preliminary data.</text>
</comment>
<dbReference type="InterPro" id="IPR001206">
    <property type="entry name" value="Diacylglycerol_kinase_cat_dom"/>
</dbReference>
<dbReference type="SUPFAM" id="SSF111331">
    <property type="entry name" value="NAD kinase/diacylglycerol kinase-like"/>
    <property type="match status" value="1"/>
</dbReference>
<feature type="domain" description="DAGKc" evidence="1">
    <location>
        <begin position="1"/>
        <end position="105"/>
    </location>
</feature>
<dbReference type="PANTHER" id="PTHR12358:SF105">
    <property type="entry name" value="DAGKC DOMAIN-CONTAINING PROTEIN"/>
    <property type="match status" value="1"/>
</dbReference>
<protein>
    <recommendedName>
        <fullName evidence="1">DAGKc domain-containing protein</fullName>
    </recommendedName>
</protein>
<reference evidence="2" key="1">
    <citation type="submission" date="2020-07" db="EMBL/GenBank/DDBJ databases">
        <authorList>
            <person name="Nieuwenhuis M."/>
            <person name="Van De Peppel L.J.J."/>
        </authorList>
    </citation>
    <scope>NUCLEOTIDE SEQUENCE</scope>
    <source>
        <strain evidence="2">AP01</strain>
        <tissue evidence="2">Mycelium</tissue>
    </source>
</reference>
<sequence length="399" mass="43358">MPLITIYNPVCGDRSAQRFVEQHVLPLLAEHGKTVNTLAPTQHAGHAGPLLVDFLESTTDTGSITVVLASGDGTLHEIINHLSLQTRTMPRFHFVLVPSGTANALYSSVFPPPADSESASDDEKVEYKLQSVRSFINSGHTIPLTLAIATLSAPPSAKTRPQVAVSSVVVSAALHASILHDSEALREEFPGIERFKIAAQKNSTKWYTSYVKLLPAPGAGRVQIYDPSVKAFVTHPDSDGDDPIVDLDGPFAYFLSTVNVDRLEPKFRITPLSRALPPDEASCEVVIVRPLRDPSVEWDTKEARESWVSKLWQIMGGAYQDGVHIDLRYDEKGKIVTGGEGPLVVEYVRCGGWEWIPDDIDESAHLLCSDGAISQIEKGGRAVCLAATPKEDAGFVVYV</sequence>
<dbReference type="Gene3D" id="3.40.50.10330">
    <property type="entry name" value="Probable inorganic polyphosphate/atp-NAD kinase, domain 1"/>
    <property type="match status" value="1"/>
</dbReference>
<gene>
    <name evidence="2" type="ORF">DXG03_005198</name>
</gene>
<dbReference type="OrthoDB" id="336240at2759"/>